<feature type="compositionally biased region" description="Polar residues" evidence="1">
    <location>
        <begin position="410"/>
        <end position="421"/>
    </location>
</feature>
<proteinExistence type="predicted"/>
<dbReference type="Proteomes" id="UP000266234">
    <property type="component" value="Unassembled WGS sequence"/>
</dbReference>
<comment type="caution">
    <text evidence="2">The sequence shown here is derived from an EMBL/GenBank/DDBJ whole genome shotgun (WGS) entry which is preliminary data.</text>
</comment>
<feature type="region of interest" description="Disordered" evidence="1">
    <location>
        <begin position="399"/>
        <end position="422"/>
    </location>
</feature>
<evidence type="ECO:0000313" key="2">
    <source>
        <dbReference type="EMBL" id="RGP80244.1"/>
    </source>
</evidence>
<feature type="region of interest" description="Disordered" evidence="1">
    <location>
        <begin position="1"/>
        <end position="64"/>
    </location>
</feature>
<feature type="compositionally biased region" description="Polar residues" evidence="1">
    <location>
        <begin position="493"/>
        <end position="508"/>
    </location>
</feature>
<keyword evidence="3" id="KW-1185">Reference proteome</keyword>
<reference evidence="2 3" key="1">
    <citation type="journal article" date="2018" name="PLoS Pathog.">
        <title>Evolution of structural diversity of trichothecenes, a family of toxins produced by plant pathogenic and entomopathogenic fungi.</title>
        <authorList>
            <person name="Proctor R.H."/>
            <person name="McCormick S.P."/>
            <person name="Kim H.S."/>
            <person name="Cardoza R.E."/>
            <person name="Stanley A.M."/>
            <person name="Lindo L."/>
            <person name="Kelly A."/>
            <person name="Brown D.W."/>
            <person name="Lee T."/>
            <person name="Vaughan M.M."/>
            <person name="Alexander N.J."/>
            <person name="Busman M."/>
            <person name="Gutierrez S."/>
        </authorList>
    </citation>
    <scope>NUCLEOTIDE SEQUENCE [LARGE SCALE GENOMIC DNA]</scope>
    <source>
        <strain evidence="2 3">NRRL 20695</strain>
    </source>
</reference>
<evidence type="ECO:0000313" key="3">
    <source>
        <dbReference type="Proteomes" id="UP000266234"/>
    </source>
</evidence>
<evidence type="ECO:0000256" key="1">
    <source>
        <dbReference type="SAM" id="MobiDB-lite"/>
    </source>
</evidence>
<sequence>MVGLNHAASLNDAKELQRMFKGQSGASGGGKPRGKNKAGNSFPMKRQETSHSHRAPPPASTKIHVPLPSLRYYTATLLSDPLKRAPGSILGKATLDFLTRQEPAPQVPPIPPQTTKPPVAGNQVTDLFVPTGAAALGKQDDVPGQNKKFTTESENHASVPVVQKVAVSESNVELLRNLATEQREVANKAPMTVSTGEPKTINKEGKSMDSIANTFFSLMSGDSEEESDEEPSPVKFQDEAVNKSIATTSLRYSSDEILKLKANAKEVVLPSNSIVKRTDSKKKSSLAVAFSQAASHLVHAKRDLESAANSSDSQKASVALRAANNLTATNPRVSGPQTTVTQQNMNTVETSEGLLEANQRPVVKLPQTAEVSTQLKPEPTKIKDTDRKSLPIQAAAEERAVSQQHRGKTEISSASIDNTSLRPEAPGFVPTATPNLASLLVNGLSKPAEANNLAGNIIRSTCLSGQMIIVTPIQIADGQLISGPPSGQLVMQSTTPGTNQTLSPNTATPGPFVDNSPFPGAEGENNGSVANASKIRKLTKGLGSSMWAK</sequence>
<name>A0A395T663_9HYPO</name>
<feature type="region of interest" description="Disordered" evidence="1">
    <location>
        <begin position="493"/>
        <end position="532"/>
    </location>
</feature>
<gene>
    <name evidence="2" type="ORF">FLONG3_1616</name>
</gene>
<organism evidence="2 3">
    <name type="scientific">Fusarium longipes</name>
    <dbReference type="NCBI Taxonomy" id="694270"/>
    <lineage>
        <taxon>Eukaryota</taxon>
        <taxon>Fungi</taxon>
        <taxon>Dikarya</taxon>
        <taxon>Ascomycota</taxon>
        <taxon>Pezizomycotina</taxon>
        <taxon>Sordariomycetes</taxon>
        <taxon>Hypocreomycetidae</taxon>
        <taxon>Hypocreales</taxon>
        <taxon>Nectriaceae</taxon>
        <taxon>Fusarium</taxon>
    </lineage>
</organism>
<protein>
    <submittedName>
        <fullName evidence="2">Uncharacterized protein</fullName>
    </submittedName>
</protein>
<dbReference type="EMBL" id="PXOG01000034">
    <property type="protein sequence ID" value="RGP80244.1"/>
    <property type="molecule type" value="Genomic_DNA"/>
</dbReference>
<dbReference type="OrthoDB" id="5103823at2759"/>
<dbReference type="AlphaFoldDB" id="A0A395T663"/>
<accession>A0A395T663</accession>